<accession>A0ABU7PU85</accession>
<sequence>MVFSAALTLRETADQPGAGRYFDAKILDVGYADRQYAPLMDMEIA</sequence>
<keyword evidence="2" id="KW-1185">Reference proteome</keyword>
<dbReference type="RefSeq" id="WP_330808375.1">
    <property type="nucleotide sequence ID" value="NZ_JAZBJO010000005.1"/>
</dbReference>
<evidence type="ECO:0000313" key="2">
    <source>
        <dbReference type="Proteomes" id="UP001354709"/>
    </source>
</evidence>
<protein>
    <submittedName>
        <fullName evidence="1">Uncharacterized protein</fullName>
    </submittedName>
</protein>
<reference evidence="1 2" key="1">
    <citation type="submission" date="2023-11" db="EMBL/GenBank/DDBJ databases">
        <title>30 novel species of actinomycetes from the DSMZ collection.</title>
        <authorList>
            <person name="Nouioui I."/>
        </authorList>
    </citation>
    <scope>NUCLEOTIDE SEQUENCE [LARGE SCALE GENOMIC DNA]</scope>
    <source>
        <strain evidence="1 2">DSM 41524</strain>
    </source>
</reference>
<organism evidence="1 2">
    <name type="scientific">Streptomyces asiaticus subsp. ignotus</name>
    <dbReference type="NCBI Taxonomy" id="3098222"/>
    <lineage>
        <taxon>Bacteria</taxon>
        <taxon>Bacillati</taxon>
        <taxon>Actinomycetota</taxon>
        <taxon>Actinomycetes</taxon>
        <taxon>Kitasatosporales</taxon>
        <taxon>Streptomycetaceae</taxon>
        <taxon>Streptomyces</taxon>
        <taxon>Streptomyces violaceusniger group</taxon>
    </lineage>
</organism>
<dbReference type="Proteomes" id="UP001354709">
    <property type="component" value="Unassembled WGS sequence"/>
</dbReference>
<name>A0ABU7PU85_9ACTN</name>
<comment type="caution">
    <text evidence="1">The sequence shown here is derived from an EMBL/GenBank/DDBJ whole genome shotgun (WGS) entry which is preliminary data.</text>
</comment>
<evidence type="ECO:0000313" key="1">
    <source>
        <dbReference type="EMBL" id="MEE4592670.1"/>
    </source>
</evidence>
<gene>
    <name evidence="1" type="ORF">V2J94_12350</name>
</gene>
<dbReference type="EMBL" id="JAZBJO010000005">
    <property type="protein sequence ID" value="MEE4592670.1"/>
    <property type="molecule type" value="Genomic_DNA"/>
</dbReference>
<proteinExistence type="predicted"/>